<feature type="binding site" evidence="14">
    <location>
        <begin position="10"/>
        <end position="15"/>
    </location>
    <ligand>
        <name>ATP</name>
        <dbReference type="ChEBI" id="CHEBI:30616"/>
    </ligand>
</feature>
<dbReference type="InterPro" id="IPR050071">
    <property type="entry name" value="Dehydroquinate_synthase"/>
</dbReference>
<accession>A0ABY8PP45</accession>
<dbReference type="RefSeq" id="WP_280998062.1">
    <property type="nucleotide sequence ID" value="NZ_CP069362.1"/>
</dbReference>
<feature type="binding site" evidence="14">
    <location>
        <position position="14"/>
    </location>
    <ligand>
        <name>Mg(2+)</name>
        <dbReference type="ChEBI" id="CHEBI:18420"/>
    </ligand>
</feature>
<dbReference type="CDD" id="cd08195">
    <property type="entry name" value="DHQS"/>
    <property type="match status" value="1"/>
</dbReference>
<evidence type="ECO:0000259" key="16">
    <source>
        <dbReference type="Pfam" id="PF24621"/>
    </source>
</evidence>
<protein>
    <recommendedName>
        <fullName evidence="3 14">Shikimate kinase</fullName>
        <shortName evidence="14">SK</shortName>
        <ecNumber evidence="3 14">2.7.1.71</ecNumber>
    </recommendedName>
</protein>
<evidence type="ECO:0000256" key="3">
    <source>
        <dbReference type="ARBA" id="ARBA00012154"/>
    </source>
</evidence>
<keyword evidence="14" id="KW-0460">Magnesium</keyword>
<dbReference type="EC" id="2.7.1.71" evidence="3 14"/>
<evidence type="ECO:0000256" key="11">
    <source>
        <dbReference type="ARBA" id="ARBA00023141"/>
    </source>
</evidence>
<dbReference type="InterPro" id="IPR031322">
    <property type="entry name" value="Shikimate/glucono_kinase"/>
</dbReference>
<keyword evidence="12" id="KW-0456">Lyase</keyword>
<keyword evidence="9 14" id="KW-0067">ATP-binding</keyword>
<keyword evidence="5 14" id="KW-0028">Amino-acid biosynthesis</keyword>
<evidence type="ECO:0000256" key="13">
    <source>
        <dbReference type="ARBA" id="ARBA00048567"/>
    </source>
</evidence>
<dbReference type="InterPro" id="IPR030960">
    <property type="entry name" value="DHQS/DOIS_N"/>
</dbReference>
<evidence type="ECO:0000256" key="5">
    <source>
        <dbReference type="ARBA" id="ARBA00022605"/>
    </source>
</evidence>
<feature type="domain" description="3-dehydroquinate synthase N-terminal" evidence="15">
    <location>
        <begin position="207"/>
        <end position="316"/>
    </location>
</feature>
<dbReference type="Gene3D" id="3.40.50.1970">
    <property type="match status" value="1"/>
</dbReference>
<evidence type="ECO:0000256" key="2">
    <source>
        <dbReference type="ARBA" id="ARBA00004842"/>
    </source>
</evidence>
<dbReference type="SUPFAM" id="SSF56796">
    <property type="entry name" value="Dehydroquinate synthase-like"/>
    <property type="match status" value="1"/>
</dbReference>
<feature type="domain" description="3-dehydroquinate synthase C-terminal" evidence="16">
    <location>
        <begin position="321"/>
        <end position="457"/>
    </location>
</feature>
<sequence length="485" mass="55908">MPIYLIGMMGSGKTTIGKILSDILNKKYIDIDEKIEKNENMKIKEIFSQKGEEYFREMESRILEKTENEDAIISTGGGIILKEKNRKILKKHKTLFLYVPMEELIKRVEVKNRPLLKEGKEKLYEIWDKRKELYEEFEKINLSNLNPYESAAKLLYSILESAQEKIDNDFQNVVLKIKGLNDLKDKNNVFVNKDVYRIYNDKFNNVYILENGEKIKKIDNVKKIYKYLIKNNVGRNDTIYAVGGGTVTDLIGYIGATFKRGIKFQFYPTTLLSQVDASIGGKNAINFEGIKNVIGTFKVPNNVIIDPLTVISQKEENYLEGIIEAFKIAIINGNVSLFLNNIEKIKKRNLNLITDIIKYAVKVKLDIVTKDPFDNDIRKLLNLGHTLGHAFESYTGISHGLSVGWGIKKEIEFFSKEIKLKDKNIIFEFLEQIMPDDVLNKKININNLLEYIFQDKKIINKNKIDIPIIKNIGNVELKSIGLFLQ</sequence>
<dbReference type="Pfam" id="PF24621">
    <property type="entry name" value="DHQS_C"/>
    <property type="match status" value="1"/>
</dbReference>
<evidence type="ECO:0000256" key="9">
    <source>
        <dbReference type="ARBA" id="ARBA00022840"/>
    </source>
</evidence>
<dbReference type="InterPro" id="IPR000623">
    <property type="entry name" value="Shikimate_kinase/TSH1"/>
</dbReference>
<feature type="binding site" evidence="14">
    <location>
        <position position="77"/>
    </location>
    <ligand>
        <name>substrate</name>
    </ligand>
</feature>
<dbReference type="SUPFAM" id="SSF52540">
    <property type="entry name" value="P-loop containing nucleoside triphosphate hydrolases"/>
    <property type="match status" value="1"/>
</dbReference>
<evidence type="ECO:0000256" key="10">
    <source>
        <dbReference type="ARBA" id="ARBA00023027"/>
    </source>
</evidence>
<keyword evidence="11 14" id="KW-0057">Aromatic amino acid biosynthesis</keyword>
<dbReference type="Proteomes" id="UP001232493">
    <property type="component" value="Chromosome"/>
</dbReference>
<feature type="binding site" evidence="14">
    <location>
        <position position="56"/>
    </location>
    <ligand>
        <name>substrate</name>
    </ligand>
</feature>
<keyword evidence="6 14" id="KW-0808">Transferase</keyword>
<name>A0ABY8PP45_9BACT</name>
<feature type="binding site" evidence="14">
    <location>
        <position position="130"/>
    </location>
    <ligand>
        <name>substrate</name>
    </ligand>
</feature>
<keyword evidence="18" id="KW-1185">Reference proteome</keyword>
<comment type="cofactor">
    <cofactor evidence="14">
        <name>Mg(2+)</name>
        <dbReference type="ChEBI" id="CHEBI:18420"/>
    </cofactor>
    <text evidence="14">Binds 1 Mg(2+) ion per subunit.</text>
</comment>
<dbReference type="PRINTS" id="PR01100">
    <property type="entry name" value="SHIKIMTKNASE"/>
</dbReference>
<dbReference type="PANTHER" id="PTHR43622">
    <property type="entry name" value="3-DEHYDROQUINATE SYNTHASE"/>
    <property type="match status" value="1"/>
</dbReference>
<comment type="catalytic activity">
    <reaction evidence="13 14">
        <text>shikimate + ATP = 3-phosphoshikimate + ADP + H(+)</text>
        <dbReference type="Rhea" id="RHEA:13121"/>
        <dbReference type="ChEBI" id="CHEBI:15378"/>
        <dbReference type="ChEBI" id="CHEBI:30616"/>
        <dbReference type="ChEBI" id="CHEBI:36208"/>
        <dbReference type="ChEBI" id="CHEBI:145989"/>
        <dbReference type="ChEBI" id="CHEBI:456216"/>
        <dbReference type="EC" id="2.7.1.71"/>
    </reaction>
</comment>
<evidence type="ECO:0000256" key="6">
    <source>
        <dbReference type="ARBA" id="ARBA00022679"/>
    </source>
</evidence>
<dbReference type="EMBL" id="CP069362">
    <property type="protein sequence ID" value="WGS64416.1"/>
    <property type="molecule type" value="Genomic_DNA"/>
</dbReference>
<evidence type="ECO:0000256" key="4">
    <source>
        <dbReference type="ARBA" id="ARBA00022490"/>
    </source>
</evidence>
<evidence type="ECO:0000256" key="14">
    <source>
        <dbReference type="HAMAP-Rule" id="MF_00109"/>
    </source>
</evidence>
<dbReference type="Gene3D" id="3.40.50.300">
    <property type="entry name" value="P-loop containing nucleotide triphosphate hydrolases"/>
    <property type="match status" value="1"/>
</dbReference>
<dbReference type="Gene3D" id="1.20.1090.10">
    <property type="entry name" value="Dehydroquinate synthase-like - alpha domain"/>
    <property type="match status" value="1"/>
</dbReference>
<comment type="similarity">
    <text evidence="14">Belongs to the shikimate kinase family.</text>
</comment>
<organism evidence="17 18">
    <name type="scientific">Marinitoga aeolica</name>
    <dbReference type="NCBI Taxonomy" id="2809031"/>
    <lineage>
        <taxon>Bacteria</taxon>
        <taxon>Thermotogati</taxon>
        <taxon>Thermotogota</taxon>
        <taxon>Thermotogae</taxon>
        <taxon>Petrotogales</taxon>
        <taxon>Petrotogaceae</taxon>
        <taxon>Marinitoga</taxon>
    </lineage>
</organism>
<comment type="caution">
    <text evidence="14">Lacks conserved residue(s) required for the propagation of feature annotation.</text>
</comment>
<dbReference type="HAMAP" id="MF_00109">
    <property type="entry name" value="Shikimate_kinase"/>
    <property type="match status" value="1"/>
</dbReference>
<dbReference type="CDD" id="cd00464">
    <property type="entry name" value="SK"/>
    <property type="match status" value="1"/>
</dbReference>
<gene>
    <name evidence="14" type="primary">aroK</name>
    <name evidence="17" type="ORF">JRV97_08540</name>
</gene>
<keyword evidence="7 14" id="KW-0547">Nucleotide-binding</keyword>
<evidence type="ECO:0000256" key="8">
    <source>
        <dbReference type="ARBA" id="ARBA00022777"/>
    </source>
</evidence>
<dbReference type="InterPro" id="IPR056179">
    <property type="entry name" value="DHQS_C"/>
</dbReference>
<reference evidence="17 18" key="1">
    <citation type="submission" date="2021-02" db="EMBL/GenBank/DDBJ databases">
        <title>Characterization of Marinitoga sp. nov. str. BP5-C20A.</title>
        <authorList>
            <person name="Erauso G."/>
            <person name="Postec A."/>
        </authorList>
    </citation>
    <scope>NUCLEOTIDE SEQUENCE [LARGE SCALE GENOMIC DNA]</scope>
    <source>
        <strain evidence="17 18">BP5-C20A</strain>
    </source>
</reference>
<comment type="cofactor">
    <cofactor evidence="1">
        <name>NAD(+)</name>
        <dbReference type="ChEBI" id="CHEBI:57540"/>
    </cofactor>
</comment>
<keyword evidence="4 14" id="KW-0963">Cytoplasm</keyword>
<feature type="binding site" evidence="14">
    <location>
        <position position="113"/>
    </location>
    <ligand>
        <name>ATP</name>
        <dbReference type="ChEBI" id="CHEBI:30616"/>
    </ligand>
</feature>
<proteinExistence type="inferred from homology"/>
<evidence type="ECO:0000259" key="15">
    <source>
        <dbReference type="Pfam" id="PF01761"/>
    </source>
</evidence>
<evidence type="ECO:0000313" key="17">
    <source>
        <dbReference type="EMBL" id="WGS64416.1"/>
    </source>
</evidence>
<keyword evidence="14" id="KW-0479">Metal-binding</keyword>
<evidence type="ECO:0000256" key="1">
    <source>
        <dbReference type="ARBA" id="ARBA00001911"/>
    </source>
</evidence>
<dbReference type="Pfam" id="PF01202">
    <property type="entry name" value="SKI"/>
    <property type="match status" value="1"/>
</dbReference>
<dbReference type="InterPro" id="IPR027417">
    <property type="entry name" value="P-loop_NTPase"/>
</dbReference>
<comment type="pathway">
    <text evidence="2 14">Metabolic intermediate biosynthesis; chorismate biosynthesis; chorismate from D-erythrose 4-phosphate and phosphoenolpyruvate: step 5/7.</text>
</comment>
<evidence type="ECO:0000256" key="7">
    <source>
        <dbReference type="ARBA" id="ARBA00022741"/>
    </source>
</evidence>
<comment type="subcellular location">
    <subcellularLocation>
        <location evidence="14">Cytoplasm</location>
    </subcellularLocation>
</comment>
<dbReference type="PROSITE" id="PS01128">
    <property type="entry name" value="SHIKIMATE_KINASE"/>
    <property type="match status" value="1"/>
</dbReference>
<evidence type="ECO:0000313" key="18">
    <source>
        <dbReference type="Proteomes" id="UP001232493"/>
    </source>
</evidence>
<dbReference type="Pfam" id="PF01761">
    <property type="entry name" value="DHQ_synthase"/>
    <property type="match status" value="1"/>
</dbReference>
<dbReference type="InterPro" id="IPR023000">
    <property type="entry name" value="Shikimate_kinase_CS"/>
</dbReference>
<feature type="binding site" evidence="14">
    <location>
        <position position="32"/>
    </location>
    <ligand>
        <name>substrate</name>
    </ligand>
</feature>
<comment type="function">
    <text evidence="14">Catalyzes the specific phosphorylation of the 3-hydroxyl group of shikimic acid using ATP as a cosubstrate.</text>
</comment>
<comment type="subunit">
    <text evidence="14">Monomer.</text>
</comment>
<dbReference type="PANTHER" id="PTHR43622:SF7">
    <property type="entry name" value="3-DEHYDROQUINATE SYNTHASE, CHLOROPLASTIC"/>
    <property type="match status" value="1"/>
</dbReference>
<keyword evidence="10" id="KW-0520">NAD</keyword>
<evidence type="ECO:0000256" key="12">
    <source>
        <dbReference type="ARBA" id="ARBA00023239"/>
    </source>
</evidence>
<keyword evidence="8 14" id="KW-0418">Kinase</keyword>